<dbReference type="Proteomes" id="UP000295536">
    <property type="component" value="Unassembled WGS sequence"/>
</dbReference>
<dbReference type="EMBL" id="SMAH01000011">
    <property type="protein sequence ID" value="TCS97042.1"/>
    <property type="molecule type" value="Genomic_DNA"/>
</dbReference>
<reference evidence="1 2" key="1">
    <citation type="submission" date="2019-03" db="EMBL/GenBank/DDBJ databases">
        <title>Genomic Encyclopedia of Type Strains, Phase IV (KMG-IV): sequencing the most valuable type-strain genomes for metagenomic binning, comparative biology and taxonomic classification.</title>
        <authorList>
            <person name="Goeker M."/>
        </authorList>
    </citation>
    <scope>NUCLEOTIDE SEQUENCE [LARGE SCALE GENOMIC DNA]</scope>
    <source>
        <strain evidence="1 2">DSM 12034</strain>
    </source>
</reference>
<protein>
    <submittedName>
        <fullName evidence="1">Uncharacterized protein</fullName>
    </submittedName>
</protein>
<name>A0A4R3LBD7_9BURK</name>
<accession>A0A4R3LBD7</accession>
<gene>
    <name evidence="1" type="ORF">EDC36_1111</name>
</gene>
<evidence type="ECO:0000313" key="2">
    <source>
        <dbReference type="Proteomes" id="UP000295536"/>
    </source>
</evidence>
<sequence>MSMTVVPFESSDNLPAYLANAKEPIDINKEVAS</sequence>
<proteinExistence type="predicted"/>
<comment type="caution">
    <text evidence="1">The sequence shown here is derived from an EMBL/GenBank/DDBJ whole genome shotgun (WGS) entry which is preliminary data.</text>
</comment>
<organism evidence="1 2">
    <name type="scientific">Tepidimonas ignava</name>
    <dbReference type="NCBI Taxonomy" id="114249"/>
    <lineage>
        <taxon>Bacteria</taxon>
        <taxon>Pseudomonadati</taxon>
        <taxon>Pseudomonadota</taxon>
        <taxon>Betaproteobacteria</taxon>
        <taxon>Burkholderiales</taxon>
        <taxon>Tepidimonas</taxon>
    </lineage>
</organism>
<evidence type="ECO:0000313" key="1">
    <source>
        <dbReference type="EMBL" id="TCS97042.1"/>
    </source>
</evidence>
<dbReference type="AlphaFoldDB" id="A0A4R3LBD7"/>